<feature type="compositionally biased region" description="Low complexity" evidence="1">
    <location>
        <begin position="238"/>
        <end position="248"/>
    </location>
</feature>
<evidence type="ECO:0000313" key="4">
    <source>
        <dbReference type="Proteomes" id="UP001589568"/>
    </source>
</evidence>
<comment type="caution">
    <text evidence="3">The sequence shown here is derived from an EMBL/GenBank/DDBJ whole genome shotgun (WGS) entry which is preliminary data.</text>
</comment>
<reference evidence="3 4" key="1">
    <citation type="submission" date="2024-09" db="EMBL/GenBank/DDBJ databases">
        <authorList>
            <person name="Sun Q."/>
            <person name="Mori K."/>
        </authorList>
    </citation>
    <scope>NUCLEOTIDE SEQUENCE [LARGE SCALE GENOMIC DNA]</scope>
    <source>
        <strain evidence="3 4">JCM 3324</strain>
    </source>
</reference>
<keyword evidence="4" id="KW-1185">Reference proteome</keyword>
<dbReference type="Proteomes" id="UP001589568">
    <property type="component" value="Unassembled WGS sequence"/>
</dbReference>
<dbReference type="EMBL" id="JBHMCF010000046">
    <property type="protein sequence ID" value="MFB9476009.1"/>
    <property type="molecule type" value="Genomic_DNA"/>
</dbReference>
<feature type="region of interest" description="Disordered" evidence="1">
    <location>
        <begin position="169"/>
        <end position="283"/>
    </location>
</feature>
<evidence type="ECO:0000313" key="3">
    <source>
        <dbReference type="EMBL" id="MFB9476009.1"/>
    </source>
</evidence>
<feature type="compositionally biased region" description="Gly residues" evidence="1">
    <location>
        <begin position="219"/>
        <end position="237"/>
    </location>
</feature>
<dbReference type="RefSeq" id="WP_379484917.1">
    <property type="nucleotide sequence ID" value="NZ_JBHMCF010000046.1"/>
</dbReference>
<dbReference type="InterPro" id="IPR043129">
    <property type="entry name" value="ATPase_NBD"/>
</dbReference>
<proteinExistence type="predicted"/>
<evidence type="ECO:0000259" key="2">
    <source>
        <dbReference type="Pfam" id="PF01869"/>
    </source>
</evidence>
<dbReference type="SUPFAM" id="SSF53067">
    <property type="entry name" value="Actin-like ATPase domain"/>
    <property type="match status" value="3"/>
</dbReference>
<feature type="domain" description="ATPase BadF/BadG/BcrA/BcrD type" evidence="2">
    <location>
        <begin position="5"/>
        <end position="167"/>
    </location>
</feature>
<evidence type="ECO:0000256" key="1">
    <source>
        <dbReference type="SAM" id="MobiDB-lite"/>
    </source>
</evidence>
<organism evidence="3 4">
    <name type="scientific">Nonomuraea salmonea</name>
    <dbReference type="NCBI Taxonomy" id="46181"/>
    <lineage>
        <taxon>Bacteria</taxon>
        <taxon>Bacillati</taxon>
        <taxon>Actinomycetota</taxon>
        <taxon>Actinomycetes</taxon>
        <taxon>Streptosporangiales</taxon>
        <taxon>Streptosporangiaceae</taxon>
        <taxon>Nonomuraea</taxon>
    </lineage>
</organism>
<dbReference type="GO" id="GO:0016301">
    <property type="term" value="F:kinase activity"/>
    <property type="evidence" value="ECO:0007669"/>
    <property type="project" value="UniProtKB-KW"/>
</dbReference>
<protein>
    <submittedName>
        <fullName evidence="3">N-acetylglucosamine kinase</fullName>
    </submittedName>
</protein>
<sequence length="429" mass="42107">MDLFLGIDAGGTSTRALLTTSTGERAGYGLAGGGNPAAHGVDAALAEITTAVKQALGATDPGRVVNGVIGLAGLGALEDPAVHAAFSRAWADCGLHFPVRGVEDPLLAFVAGTPDPSGHVLLSGTGAVALRVADRRVTEVADGQGWLLGDEGSGFWLGRAAARHAIRHLTTPPTHPMPDMSGNNSARSGANEIGDCSPAGQPDAVHAPVDDAAQPAVGSAGGLDAGGHSGSVGGLGKAGARSGSVGSVGEDGGRPGSAGSARDATARSGCSPVKAGGRVRGSGVAGAEGELARLVAEAVVGPGVELSSRTADLMIIRAQAAPVTTLAPLAPLVGQAAEAGDPAAAAILESAADRLLATLARVRAPEETSPIVLAGGVLTAQGPLRERVRRLCEERWATSVAIAGDTAAAAAWLAAGAHGAHANWLASGF</sequence>
<dbReference type="Gene3D" id="3.30.420.40">
    <property type="match status" value="2"/>
</dbReference>
<keyword evidence="3" id="KW-0418">Kinase</keyword>
<keyword evidence="3" id="KW-0808">Transferase</keyword>
<dbReference type="InterPro" id="IPR052519">
    <property type="entry name" value="Euk-type_GlcNAc_Kinase"/>
</dbReference>
<dbReference type="PANTHER" id="PTHR43190:SF3">
    <property type="entry name" value="N-ACETYL-D-GLUCOSAMINE KINASE"/>
    <property type="match status" value="1"/>
</dbReference>
<feature type="compositionally biased region" description="Low complexity" evidence="1">
    <location>
        <begin position="201"/>
        <end position="218"/>
    </location>
</feature>
<dbReference type="Pfam" id="PF01869">
    <property type="entry name" value="BcrAD_BadFG"/>
    <property type="match status" value="1"/>
</dbReference>
<accession>A0ABV5P0B6</accession>
<gene>
    <name evidence="3" type="ORF">ACFFR3_41500</name>
</gene>
<dbReference type="PANTHER" id="PTHR43190">
    <property type="entry name" value="N-ACETYL-D-GLUCOSAMINE KINASE"/>
    <property type="match status" value="1"/>
</dbReference>
<name>A0ABV5P0B6_9ACTN</name>
<dbReference type="InterPro" id="IPR002731">
    <property type="entry name" value="ATPase_BadF"/>
</dbReference>